<reference evidence="4" key="1">
    <citation type="submission" date="2017-02" db="EMBL/GenBank/DDBJ databases">
        <authorList>
            <person name="Varghese N."/>
            <person name="Submissions S."/>
        </authorList>
    </citation>
    <scope>NUCLEOTIDE SEQUENCE [LARGE SCALE GENOMIC DNA]</scope>
    <source>
        <strain evidence="4">ATCC 700200</strain>
    </source>
</reference>
<dbReference type="AlphaFoldDB" id="A0A1T4XZY4"/>
<dbReference type="Pfam" id="PF07876">
    <property type="entry name" value="Dabb"/>
    <property type="match status" value="1"/>
</dbReference>
<evidence type="ECO:0000256" key="1">
    <source>
        <dbReference type="SAM" id="SignalP"/>
    </source>
</evidence>
<evidence type="ECO:0000259" key="2">
    <source>
        <dbReference type="PROSITE" id="PS51502"/>
    </source>
</evidence>
<dbReference type="InterPro" id="IPR013097">
    <property type="entry name" value="Dabb"/>
</dbReference>
<dbReference type="EMBL" id="FUYE01000006">
    <property type="protein sequence ID" value="SKA95147.1"/>
    <property type="molecule type" value="Genomic_DNA"/>
</dbReference>
<feature type="signal peptide" evidence="1">
    <location>
        <begin position="1"/>
        <end position="30"/>
    </location>
</feature>
<dbReference type="Proteomes" id="UP000190774">
    <property type="component" value="Unassembled WGS sequence"/>
</dbReference>
<dbReference type="OrthoDB" id="191456at2"/>
<dbReference type="STRING" id="48467.SAMN02745166_02293"/>
<gene>
    <name evidence="3" type="ORF">SAMN02745166_02293</name>
</gene>
<feature type="domain" description="Stress-response A/B barrel" evidence="2">
    <location>
        <begin position="37"/>
        <end position="131"/>
    </location>
</feature>
<name>A0A1T4XZY4_9BACT</name>
<proteinExistence type="predicted"/>
<dbReference type="InterPro" id="IPR011008">
    <property type="entry name" value="Dimeric_a/b-barrel"/>
</dbReference>
<feature type="chain" id="PRO_5013114980" evidence="1">
    <location>
        <begin position="31"/>
        <end position="134"/>
    </location>
</feature>
<keyword evidence="1" id="KW-0732">Signal</keyword>
<protein>
    <submittedName>
        <fullName evidence="3">Stress responsive A/B Barrel Domain</fullName>
    </submittedName>
</protein>
<dbReference type="PROSITE" id="PS51502">
    <property type="entry name" value="S_R_A_B_BARREL"/>
    <property type="match status" value="1"/>
</dbReference>
<evidence type="ECO:0000313" key="4">
    <source>
        <dbReference type="Proteomes" id="UP000190774"/>
    </source>
</evidence>
<accession>A0A1T4XZY4</accession>
<dbReference type="Gene3D" id="3.30.70.100">
    <property type="match status" value="1"/>
</dbReference>
<organism evidence="3 4">
    <name type="scientific">Prosthecobacter debontii</name>
    <dbReference type="NCBI Taxonomy" id="48467"/>
    <lineage>
        <taxon>Bacteria</taxon>
        <taxon>Pseudomonadati</taxon>
        <taxon>Verrucomicrobiota</taxon>
        <taxon>Verrucomicrobiia</taxon>
        <taxon>Verrucomicrobiales</taxon>
        <taxon>Verrucomicrobiaceae</taxon>
        <taxon>Prosthecobacter</taxon>
    </lineage>
</organism>
<keyword evidence="4" id="KW-1185">Reference proteome</keyword>
<dbReference type="SMART" id="SM00886">
    <property type="entry name" value="Dabb"/>
    <property type="match status" value="1"/>
</dbReference>
<dbReference type="PROSITE" id="PS51257">
    <property type="entry name" value="PROKAR_LIPOPROTEIN"/>
    <property type="match status" value="1"/>
</dbReference>
<dbReference type="SUPFAM" id="SSF54909">
    <property type="entry name" value="Dimeric alpha+beta barrel"/>
    <property type="match status" value="1"/>
</dbReference>
<evidence type="ECO:0000313" key="3">
    <source>
        <dbReference type="EMBL" id="SKA95147.1"/>
    </source>
</evidence>
<sequence>MKRLHISPLHQACLALLTLGVMLMASCSSATLPQGKLHQVGFVWLKNPQDRSRIIEAVHDFGKHIPEVRSAAVGTPMSVGSRLADTSYDVAFVLTFDDDAARQRYAAHPVHEKAAQEVFLPLSRKLLFYHFTDQ</sequence>
<dbReference type="RefSeq" id="WP_078813496.1">
    <property type="nucleotide sequence ID" value="NZ_FUYE01000006.1"/>
</dbReference>